<feature type="signal peptide" evidence="1">
    <location>
        <begin position="1"/>
        <end position="28"/>
    </location>
</feature>
<feature type="chain" id="PRO_5001956938" description="Lipoprotein" evidence="1">
    <location>
        <begin position="29"/>
        <end position="67"/>
    </location>
</feature>
<evidence type="ECO:0000256" key="1">
    <source>
        <dbReference type="SAM" id="SignalP"/>
    </source>
</evidence>
<organism evidence="2 3">
    <name type="scientific">Colwellia psychrerythraea</name>
    <name type="common">Vibrio psychroerythus</name>
    <dbReference type="NCBI Taxonomy" id="28229"/>
    <lineage>
        <taxon>Bacteria</taxon>
        <taxon>Pseudomonadati</taxon>
        <taxon>Pseudomonadota</taxon>
        <taxon>Gammaproteobacteria</taxon>
        <taxon>Alteromonadales</taxon>
        <taxon>Colwelliaceae</taxon>
        <taxon>Colwellia</taxon>
    </lineage>
</organism>
<dbReference type="PATRIC" id="fig|28229.4.peg.2634"/>
<dbReference type="RefSeq" id="WP_033094329.1">
    <property type="nucleotide sequence ID" value="NZ_JQED01000035.1"/>
</dbReference>
<proteinExistence type="predicted"/>
<dbReference type="NCBIfam" id="NF038104">
    <property type="entry name" value="lipo_NF038104"/>
    <property type="match status" value="1"/>
</dbReference>
<comment type="caution">
    <text evidence="2">The sequence shown here is derived from an EMBL/GenBank/DDBJ whole genome shotgun (WGS) entry which is preliminary data.</text>
</comment>
<dbReference type="PROSITE" id="PS51257">
    <property type="entry name" value="PROKAR_LIPOPROTEIN"/>
    <property type="match status" value="1"/>
</dbReference>
<name>A0A099KIV2_COLPS</name>
<evidence type="ECO:0000313" key="3">
    <source>
        <dbReference type="Proteomes" id="UP000029843"/>
    </source>
</evidence>
<dbReference type="AlphaFoldDB" id="A0A099KIV2"/>
<gene>
    <name evidence="2" type="ORF">ND2E_3484</name>
</gene>
<evidence type="ECO:0000313" key="2">
    <source>
        <dbReference type="EMBL" id="KGJ90336.1"/>
    </source>
</evidence>
<dbReference type="Proteomes" id="UP000029843">
    <property type="component" value="Unassembled WGS sequence"/>
</dbReference>
<reference evidence="2 3" key="1">
    <citation type="submission" date="2014-08" db="EMBL/GenBank/DDBJ databases">
        <title>Genomic and Phenotypic Diversity of Colwellia psychrerythraea strains from Disparate Marine Basins.</title>
        <authorList>
            <person name="Techtmann S.M."/>
            <person name="Stelling S.C."/>
            <person name="Utturkar S.M."/>
            <person name="Alshibli N."/>
            <person name="Harris A."/>
            <person name="Brown S.D."/>
            <person name="Hazen T.C."/>
        </authorList>
    </citation>
    <scope>NUCLEOTIDE SEQUENCE [LARGE SCALE GENOMIC DNA]</scope>
    <source>
        <strain evidence="2 3">ND2E</strain>
    </source>
</reference>
<dbReference type="EMBL" id="JQED01000035">
    <property type="protein sequence ID" value="KGJ90336.1"/>
    <property type="molecule type" value="Genomic_DNA"/>
</dbReference>
<sequence length="67" mass="7072" precursor="true">MKKVVQGFILLSVFFSLSGCIAATVVSAAVDVTSTVVAGTIDVVDTVTPDIIDDDDEHVEDEENDKS</sequence>
<accession>A0A099KIV2</accession>
<keyword evidence="1" id="KW-0732">Signal</keyword>
<protein>
    <recommendedName>
        <fullName evidence="4">Lipoprotein</fullName>
    </recommendedName>
</protein>
<evidence type="ECO:0008006" key="4">
    <source>
        <dbReference type="Google" id="ProtNLM"/>
    </source>
</evidence>